<evidence type="ECO:0000313" key="9">
    <source>
        <dbReference type="Proteomes" id="UP000188318"/>
    </source>
</evidence>
<evidence type="ECO:0000256" key="3">
    <source>
        <dbReference type="ARBA" id="ARBA00023125"/>
    </source>
</evidence>
<dbReference type="Proteomes" id="UP000188318">
    <property type="component" value="Unassembled WGS sequence"/>
</dbReference>
<dbReference type="InterPro" id="IPR051127">
    <property type="entry name" value="Fungal_SecMet_Regulators"/>
</dbReference>
<evidence type="ECO:0000259" key="7">
    <source>
        <dbReference type="PROSITE" id="PS50048"/>
    </source>
</evidence>
<dbReference type="InterPro" id="IPR019825">
    <property type="entry name" value="Lectin_legB_Mn/Ca_BS"/>
</dbReference>
<reference evidence="9" key="1">
    <citation type="journal article" date="2017" name="Genome Biol.">
        <title>Comparative genomics reveals high biological diversity and specific adaptations in the industrially and medically important fungal genus Aspergillus.</title>
        <authorList>
            <person name="de Vries R.P."/>
            <person name="Riley R."/>
            <person name="Wiebenga A."/>
            <person name="Aguilar-Osorio G."/>
            <person name="Amillis S."/>
            <person name="Uchima C.A."/>
            <person name="Anderluh G."/>
            <person name="Asadollahi M."/>
            <person name="Askin M."/>
            <person name="Barry K."/>
            <person name="Battaglia E."/>
            <person name="Bayram O."/>
            <person name="Benocci T."/>
            <person name="Braus-Stromeyer S.A."/>
            <person name="Caldana C."/>
            <person name="Canovas D."/>
            <person name="Cerqueira G.C."/>
            <person name="Chen F."/>
            <person name="Chen W."/>
            <person name="Choi C."/>
            <person name="Clum A."/>
            <person name="Dos Santos R.A."/>
            <person name="Damasio A.R."/>
            <person name="Diallinas G."/>
            <person name="Emri T."/>
            <person name="Fekete E."/>
            <person name="Flipphi M."/>
            <person name="Freyberg S."/>
            <person name="Gallo A."/>
            <person name="Gournas C."/>
            <person name="Habgood R."/>
            <person name="Hainaut M."/>
            <person name="Harispe M.L."/>
            <person name="Henrissat B."/>
            <person name="Hilden K.S."/>
            <person name="Hope R."/>
            <person name="Hossain A."/>
            <person name="Karabika E."/>
            <person name="Karaffa L."/>
            <person name="Karanyi Z."/>
            <person name="Krasevec N."/>
            <person name="Kuo A."/>
            <person name="Kusch H."/>
            <person name="LaButti K."/>
            <person name="Lagendijk E.L."/>
            <person name="Lapidus A."/>
            <person name="Levasseur A."/>
            <person name="Lindquist E."/>
            <person name="Lipzen A."/>
            <person name="Logrieco A.F."/>
            <person name="MacCabe A."/>
            <person name="Maekelae M.R."/>
            <person name="Malavazi I."/>
            <person name="Melin P."/>
            <person name="Meyer V."/>
            <person name="Mielnichuk N."/>
            <person name="Miskei M."/>
            <person name="Molnar A.P."/>
            <person name="Mule G."/>
            <person name="Ngan C.Y."/>
            <person name="Orejas M."/>
            <person name="Orosz E."/>
            <person name="Ouedraogo J.P."/>
            <person name="Overkamp K.M."/>
            <person name="Park H.-S."/>
            <person name="Perrone G."/>
            <person name="Piumi F."/>
            <person name="Punt P.J."/>
            <person name="Ram A.F."/>
            <person name="Ramon A."/>
            <person name="Rauscher S."/>
            <person name="Record E."/>
            <person name="Riano-Pachon D.M."/>
            <person name="Robert V."/>
            <person name="Roehrig J."/>
            <person name="Ruller R."/>
            <person name="Salamov A."/>
            <person name="Salih N.S."/>
            <person name="Samson R.A."/>
            <person name="Sandor E."/>
            <person name="Sanguinetti M."/>
            <person name="Schuetze T."/>
            <person name="Sepcic K."/>
            <person name="Shelest E."/>
            <person name="Sherlock G."/>
            <person name="Sophianopoulou V."/>
            <person name="Squina F.M."/>
            <person name="Sun H."/>
            <person name="Susca A."/>
            <person name="Todd R.B."/>
            <person name="Tsang A."/>
            <person name="Unkles S.E."/>
            <person name="van de Wiele N."/>
            <person name="van Rossen-Uffink D."/>
            <person name="Oliveira J.V."/>
            <person name="Vesth T.C."/>
            <person name="Visser J."/>
            <person name="Yu J.-H."/>
            <person name="Zhou M."/>
            <person name="Andersen M.R."/>
            <person name="Archer D.B."/>
            <person name="Baker S.E."/>
            <person name="Benoit I."/>
            <person name="Brakhage A.A."/>
            <person name="Braus G.H."/>
            <person name="Fischer R."/>
            <person name="Frisvad J.C."/>
            <person name="Goldman G.H."/>
            <person name="Houbraken J."/>
            <person name="Oakley B."/>
            <person name="Pocsi I."/>
            <person name="Scazzocchio C."/>
            <person name="Seiboth B."/>
            <person name="vanKuyk P.A."/>
            <person name="Wortman J."/>
            <person name="Dyer P.S."/>
            <person name="Grigoriev I.V."/>
        </authorList>
    </citation>
    <scope>NUCLEOTIDE SEQUENCE [LARGE SCALE GENOMIC DNA]</scope>
    <source>
        <strain evidence="9">ITEM 5010</strain>
    </source>
</reference>
<dbReference type="PANTHER" id="PTHR47424:SF3">
    <property type="entry name" value="REGULATORY PROTEIN GAL4"/>
    <property type="match status" value="1"/>
</dbReference>
<keyword evidence="2" id="KW-0805">Transcription regulation</keyword>
<dbReference type="SMART" id="SM00066">
    <property type="entry name" value="GAL4"/>
    <property type="match status" value="1"/>
</dbReference>
<dbReference type="GO" id="GO:0006351">
    <property type="term" value="P:DNA-templated transcription"/>
    <property type="evidence" value="ECO:0007669"/>
    <property type="project" value="InterPro"/>
</dbReference>
<evidence type="ECO:0000256" key="6">
    <source>
        <dbReference type="SAM" id="MobiDB-lite"/>
    </source>
</evidence>
<keyword evidence="3" id="KW-0238">DNA-binding</keyword>
<dbReference type="VEuPathDB" id="FungiDB:ASPCADRAFT_178828"/>
<protein>
    <recommendedName>
        <fullName evidence="7">Zn(2)-C6 fungal-type domain-containing protein</fullName>
    </recommendedName>
</protein>
<dbReference type="Pfam" id="PF00172">
    <property type="entry name" value="Zn_clus"/>
    <property type="match status" value="1"/>
</dbReference>
<gene>
    <name evidence="8" type="ORF">ASPCADRAFT_178828</name>
</gene>
<dbReference type="PROSITE" id="PS00463">
    <property type="entry name" value="ZN2_CY6_FUNGAL_1"/>
    <property type="match status" value="1"/>
</dbReference>
<evidence type="ECO:0000256" key="1">
    <source>
        <dbReference type="ARBA" id="ARBA00022723"/>
    </source>
</evidence>
<organism evidence="8 9">
    <name type="scientific">Aspergillus carbonarius (strain ITEM 5010)</name>
    <dbReference type="NCBI Taxonomy" id="602072"/>
    <lineage>
        <taxon>Eukaryota</taxon>
        <taxon>Fungi</taxon>
        <taxon>Dikarya</taxon>
        <taxon>Ascomycota</taxon>
        <taxon>Pezizomycotina</taxon>
        <taxon>Eurotiomycetes</taxon>
        <taxon>Eurotiomycetidae</taxon>
        <taxon>Eurotiales</taxon>
        <taxon>Aspergillaceae</taxon>
        <taxon>Aspergillus</taxon>
        <taxon>Aspergillus subgen. Circumdati</taxon>
    </lineage>
</organism>
<evidence type="ECO:0000313" key="8">
    <source>
        <dbReference type="EMBL" id="OOF90607.1"/>
    </source>
</evidence>
<keyword evidence="9" id="KW-1185">Reference proteome</keyword>
<accession>A0A1R3R7Z4</accession>
<proteinExistence type="predicted"/>
<keyword evidence="1" id="KW-0479">Metal-binding</keyword>
<keyword evidence="5" id="KW-0539">Nucleus</keyword>
<feature type="region of interest" description="Disordered" evidence="6">
    <location>
        <begin position="67"/>
        <end position="101"/>
    </location>
</feature>
<dbReference type="OMA" id="CLMLMNR"/>
<sequence length="638" mass="72090">MAPTVGYEKRQTASYTPLRRQRLKISTACQACRLGKVKCDGDRPACSRCLRKRTTCTYSRVSVSVGQSAQSKAAVDTPVRSQTPIPVSPPASRGPSLDPQPTKVTPVRFEHLDKTQEVDPDQGPTYYTGHGRFAGDVAAAIDARTGLTPVTASALVPFVDAPLFGELDLEPETIAKHRELPPRQYADNLVSIYWQHIDPVEPVLDRERFVHNYQKVYSSHSSQHATHNIWLSILNIVFALAVQRQESTPQQQRDEEGNGHFQCAWALLRPESILWKHGSIELVQCLMLMNRYLHCTNNQQKTWMTAGLAMRIAQNMCSAKDSPDDRDLKERVWASCIGLDRCVSWSLGRTSAPPIIPVPNKSDSRTFGGCHQPGSPHSERLRRALELHEIGSHIQLAQTQSQNSLAARLGLPRLYQQDEYHTVAVQLDTCLNKWEESLPMEMQLRNLPKLADRISRVEGYVLHLRLLHTRIYLHRPMLARYYTLKSHPNPVTSPPSLSDRLLQENATICIEAARSITALVLESHYPHEPIGLLPWWYRIYGLHIAGTVFLAAMFGSELFTTAVSRSWDQVMSALRAHEHLSTYVQQCIWTFETLSRRILNADIPLQEGNAGSFFDDIFQDMGFDFDTYLFGGQDDSYL</sequence>
<dbReference type="Pfam" id="PF04082">
    <property type="entry name" value="Fungal_trans"/>
    <property type="match status" value="1"/>
</dbReference>
<dbReference type="AlphaFoldDB" id="A0A1R3R7Z4"/>
<feature type="domain" description="Zn(2)-C6 fungal-type" evidence="7">
    <location>
        <begin position="28"/>
        <end position="58"/>
    </location>
</feature>
<dbReference type="STRING" id="602072.A0A1R3R7Z4"/>
<dbReference type="InterPro" id="IPR001138">
    <property type="entry name" value="Zn2Cys6_DnaBD"/>
</dbReference>
<dbReference type="GO" id="GO:0000435">
    <property type="term" value="P:positive regulation of transcription from RNA polymerase II promoter by galactose"/>
    <property type="evidence" value="ECO:0007669"/>
    <property type="project" value="TreeGrafter"/>
</dbReference>
<dbReference type="PROSITE" id="PS00307">
    <property type="entry name" value="LECTIN_LEGUME_BETA"/>
    <property type="match status" value="1"/>
</dbReference>
<keyword evidence="4" id="KW-0804">Transcription</keyword>
<dbReference type="EMBL" id="KV907516">
    <property type="protein sequence ID" value="OOF90607.1"/>
    <property type="molecule type" value="Genomic_DNA"/>
</dbReference>
<dbReference type="PANTHER" id="PTHR47424">
    <property type="entry name" value="REGULATORY PROTEIN GAL4"/>
    <property type="match status" value="1"/>
</dbReference>
<dbReference type="InterPro" id="IPR036864">
    <property type="entry name" value="Zn2-C6_fun-type_DNA-bd_sf"/>
</dbReference>
<dbReference type="PROSITE" id="PS50048">
    <property type="entry name" value="ZN2_CY6_FUNGAL_2"/>
    <property type="match status" value="1"/>
</dbReference>
<dbReference type="Gene3D" id="4.10.240.10">
    <property type="entry name" value="Zn(2)-C6 fungal-type DNA-binding domain"/>
    <property type="match status" value="1"/>
</dbReference>
<dbReference type="OrthoDB" id="424974at2759"/>
<name>A0A1R3R7Z4_ASPC5</name>
<dbReference type="CDD" id="cd00067">
    <property type="entry name" value="GAL4"/>
    <property type="match status" value="1"/>
</dbReference>
<dbReference type="GO" id="GO:0000981">
    <property type="term" value="F:DNA-binding transcription factor activity, RNA polymerase II-specific"/>
    <property type="evidence" value="ECO:0007669"/>
    <property type="project" value="InterPro"/>
</dbReference>
<dbReference type="CDD" id="cd12148">
    <property type="entry name" value="fungal_TF_MHR"/>
    <property type="match status" value="1"/>
</dbReference>
<dbReference type="SUPFAM" id="SSF57701">
    <property type="entry name" value="Zn2/Cys6 DNA-binding domain"/>
    <property type="match status" value="1"/>
</dbReference>
<dbReference type="InterPro" id="IPR007219">
    <property type="entry name" value="XnlR_reg_dom"/>
</dbReference>
<evidence type="ECO:0000256" key="2">
    <source>
        <dbReference type="ARBA" id="ARBA00023015"/>
    </source>
</evidence>
<dbReference type="GO" id="GO:0005634">
    <property type="term" value="C:nucleus"/>
    <property type="evidence" value="ECO:0007669"/>
    <property type="project" value="TreeGrafter"/>
</dbReference>
<dbReference type="GO" id="GO:0000978">
    <property type="term" value="F:RNA polymerase II cis-regulatory region sequence-specific DNA binding"/>
    <property type="evidence" value="ECO:0007669"/>
    <property type="project" value="TreeGrafter"/>
</dbReference>
<evidence type="ECO:0000256" key="4">
    <source>
        <dbReference type="ARBA" id="ARBA00023163"/>
    </source>
</evidence>
<dbReference type="SMART" id="SM00906">
    <property type="entry name" value="Fungal_trans"/>
    <property type="match status" value="1"/>
</dbReference>
<dbReference type="GO" id="GO:0008270">
    <property type="term" value="F:zinc ion binding"/>
    <property type="evidence" value="ECO:0007669"/>
    <property type="project" value="InterPro"/>
</dbReference>
<evidence type="ECO:0000256" key="5">
    <source>
        <dbReference type="ARBA" id="ARBA00023242"/>
    </source>
</evidence>